<dbReference type="Proteomes" id="UP000243459">
    <property type="component" value="Unassembled WGS sequence"/>
</dbReference>
<proteinExistence type="predicted"/>
<gene>
    <name evidence="1" type="ORF">A4U43_UnF6800</name>
</gene>
<dbReference type="AlphaFoldDB" id="A0A1R3L6E5"/>
<evidence type="ECO:0000313" key="2">
    <source>
        <dbReference type="Proteomes" id="UP000243459"/>
    </source>
</evidence>
<dbReference type="Gramene" id="ONK55178">
    <property type="protein sequence ID" value="ONK55178"/>
    <property type="gene ID" value="A4U43_UnF6800"/>
</dbReference>
<dbReference type="SUPFAM" id="SSF57850">
    <property type="entry name" value="RING/U-box"/>
    <property type="match status" value="1"/>
</dbReference>
<evidence type="ECO:0000313" key="1">
    <source>
        <dbReference type="EMBL" id="ONK55178.1"/>
    </source>
</evidence>
<dbReference type="PANTHER" id="PTHR47692:SF2">
    <property type="entry name" value="ZINC FINGER RING-TYPE DOMAIN CONTAINING PROTEIN"/>
    <property type="match status" value="1"/>
</dbReference>
<dbReference type="EMBL" id="KV863699">
    <property type="protein sequence ID" value="ONK55178.1"/>
    <property type="molecule type" value="Genomic_DNA"/>
</dbReference>
<accession>A0A1R3L6E5</accession>
<reference evidence="2" key="1">
    <citation type="journal article" date="2017" name="Nat. Commun.">
        <title>The asparagus genome sheds light on the origin and evolution of a young Y chromosome.</title>
        <authorList>
            <person name="Harkess A."/>
            <person name="Zhou J."/>
            <person name="Xu C."/>
            <person name="Bowers J.E."/>
            <person name="Van der Hulst R."/>
            <person name="Ayyampalayam S."/>
            <person name="Mercati F."/>
            <person name="Riccardi P."/>
            <person name="McKain M.R."/>
            <person name="Kakrana A."/>
            <person name="Tang H."/>
            <person name="Ray J."/>
            <person name="Groenendijk J."/>
            <person name="Arikit S."/>
            <person name="Mathioni S.M."/>
            <person name="Nakano M."/>
            <person name="Shan H."/>
            <person name="Telgmann-Rauber A."/>
            <person name="Kanno A."/>
            <person name="Yue Z."/>
            <person name="Chen H."/>
            <person name="Li W."/>
            <person name="Chen Y."/>
            <person name="Xu X."/>
            <person name="Zhang Y."/>
            <person name="Luo S."/>
            <person name="Chen H."/>
            <person name="Gao J."/>
            <person name="Mao Z."/>
            <person name="Pires J.C."/>
            <person name="Luo M."/>
            <person name="Kudrna D."/>
            <person name="Wing R.A."/>
            <person name="Meyers B.C."/>
            <person name="Yi K."/>
            <person name="Kong H."/>
            <person name="Lavrijsen P."/>
            <person name="Sunseri F."/>
            <person name="Falavigna A."/>
            <person name="Ye Y."/>
            <person name="Leebens-Mack J.H."/>
            <person name="Chen G."/>
        </authorList>
    </citation>
    <scope>NUCLEOTIDE SEQUENCE [LARGE SCALE GENOMIC DNA]</scope>
    <source>
        <strain evidence="2">cv. DH0086</strain>
    </source>
</reference>
<protein>
    <submittedName>
        <fullName evidence="1">Uncharacterized protein</fullName>
    </submittedName>
</protein>
<organism evidence="1 2">
    <name type="scientific">Asparagus officinalis</name>
    <name type="common">Garden asparagus</name>
    <dbReference type="NCBI Taxonomy" id="4686"/>
    <lineage>
        <taxon>Eukaryota</taxon>
        <taxon>Viridiplantae</taxon>
        <taxon>Streptophyta</taxon>
        <taxon>Embryophyta</taxon>
        <taxon>Tracheophyta</taxon>
        <taxon>Spermatophyta</taxon>
        <taxon>Magnoliopsida</taxon>
        <taxon>Liliopsida</taxon>
        <taxon>Asparagales</taxon>
        <taxon>Asparagaceae</taxon>
        <taxon>Asparagoideae</taxon>
        <taxon>Asparagus</taxon>
    </lineage>
</organism>
<sequence length="101" mass="11781">MWILLLKDHKGPDPCPICLDPVKGEAYLDSCFHSFCYQLFNDSKWSPKSTLKLYLQPNILFARLKAFSVVHGFNGENFLQHYFSQGHEKNNFSSAHEFRLQ</sequence>
<keyword evidence="2" id="KW-1185">Reference proteome</keyword>
<dbReference type="PANTHER" id="PTHR47692">
    <property type="entry name" value="RING/U-BOX SUPERFAMILY PROTEIN"/>
    <property type="match status" value="1"/>
</dbReference>
<dbReference type="OMA" id="CECSINE"/>
<name>A0A1R3L6E5_ASPOF</name>